<dbReference type="Proteomes" id="UP000309594">
    <property type="component" value="Unassembled WGS sequence"/>
</dbReference>
<feature type="chain" id="PRO_5020362821" evidence="1">
    <location>
        <begin position="21"/>
        <end position="238"/>
    </location>
</feature>
<evidence type="ECO:0000313" key="2">
    <source>
        <dbReference type="EMBL" id="TKC59202.1"/>
    </source>
</evidence>
<reference evidence="2 3" key="1">
    <citation type="submission" date="2019-04" db="EMBL/GenBank/DDBJ databases">
        <title>Pedobacter sp. RP-1-16 sp. nov., isolated from Arctic soil.</title>
        <authorList>
            <person name="Dahal R.H."/>
            <person name="Kim D.-U."/>
        </authorList>
    </citation>
    <scope>NUCLEOTIDE SEQUENCE [LARGE SCALE GENOMIC DNA]</scope>
    <source>
        <strain evidence="2 3">RP-1-16</strain>
    </source>
</reference>
<gene>
    <name evidence="2" type="ORF">FBD94_16860</name>
</gene>
<sequence length="238" mass="27707">MNYCLRILLLILFWAQIAQAQRSELTLKWGLQGSKLLFEEKTATKGQNSAIHPPRKKNEKLYRFIAPSGDYNDIFQPIAERHHILWEKFMTTKPDESKIQKLYSDYTKKHDPYLSSSTTSLAPRLYFDFIGKSNKVYILQSITVETINFEEYSGGGFINNLAWYDIVLNHKIGTKIYPVDKQLTFNTNGRAELRFFSDNYYPSFGMAPMGCYTIRIRFNFESDKKLVSASTEIFKIDV</sequence>
<proteinExistence type="predicted"/>
<name>A0A4U1GDC7_9SPHI</name>
<evidence type="ECO:0000313" key="3">
    <source>
        <dbReference type="Proteomes" id="UP000309594"/>
    </source>
</evidence>
<organism evidence="2 3">
    <name type="scientific">Pedobacter hiemivivus</name>
    <dbReference type="NCBI Taxonomy" id="2530454"/>
    <lineage>
        <taxon>Bacteria</taxon>
        <taxon>Pseudomonadati</taxon>
        <taxon>Bacteroidota</taxon>
        <taxon>Sphingobacteriia</taxon>
        <taxon>Sphingobacteriales</taxon>
        <taxon>Sphingobacteriaceae</taxon>
        <taxon>Pedobacter</taxon>
    </lineage>
</organism>
<feature type="signal peptide" evidence="1">
    <location>
        <begin position="1"/>
        <end position="20"/>
    </location>
</feature>
<accession>A0A4U1GDC7</accession>
<protein>
    <submittedName>
        <fullName evidence="2">Uncharacterized protein</fullName>
    </submittedName>
</protein>
<evidence type="ECO:0000256" key="1">
    <source>
        <dbReference type="SAM" id="SignalP"/>
    </source>
</evidence>
<comment type="caution">
    <text evidence="2">The sequence shown here is derived from an EMBL/GenBank/DDBJ whole genome shotgun (WGS) entry which is preliminary data.</text>
</comment>
<keyword evidence="1" id="KW-0732">Signal</keyword>
<dbReference type="RefSeq" id="WP_136881074.1">
    <property type="nucleotide sequence ID" value="NZ_SWDX01000006.1"/>
</dbReference>
<dbReference type="AlphaFoldDB" id="A0A4U1GDC7"/>
<dbReference type="EMBL" id="SWDX01000006">
    <property type="protein sequence ID" value="TKC59202.1"/>
    <property type="molecule type" value="Genomic_DNA"/>
</dbReference>